<comment type="caution">
    <text evidence="2">The sequence shown here is derived from an EMBL/GenBank/DDBJ whole genome shotgun (WGS) entry which is preliminary data.</text>
</comment>
<proteinExistence type="predicted"/>
<dbReference type="AlphaFoldDB" id="A0A2T3NJB4"/>
<dbReference type="EMBL" id="PYMB01000001">
    <property type="protein sequence ID" value="PSW15588.1"/>
    <property type="molecule type" value="Genomic_DNA"/>
</dbReference>
<evidence type="ECO:0000313" key="3">
    <source>
        <dbReference type="Proteomes" id="UP000241346"/>
    </source>
</evidence>
<sequence length="109" mass="11906">MHFNFIIIGFALAALALDKLSIFDDDTSDYVNVPTYQVNPDFSKTSAPTAKAETERKASYPVEPISARDISPRHSIDEYDAMMTPSATPHASLNVKQVVLGGMVVPADY</sequence>
<evidence type="ECO:0000256" key="1">
    <source>
        <dbReference type="SAM" id="MobiDB-lite"/>
    </source>
</evidence>
<accession>A0A2T3NJB4</accession>
<reference evidence="2 3" key="1">
    <citation type="submission" date="2018-03" db="EMBL/GenBank/DDBJ databases">
        <title>Whole genome sequencing of Histamine producing bacteria.</title>
        <authorList>
            <person name="Butler K."/>
        </authorList>
    </citation>
    <scope>NUCLEOTIDE SEQUENCE [LARGE SCALE GENOMIC DNA]</scope>
    <source>
        <strain evidence="2 3">DSM 19138</strain>
    </source>
</reference>
<evidence type="ECO:0000313" key="2">
    <source>
        <dbReference type="EMBL" id="PSW15588.1"/>
    </source>
</evidence>
<feature type="region of interest" description="Disordered" evidence="1">
    <location>
        <begin position="42"/>
        <end position="64"/>
    </location>
</feature>
<dbReference type="RefSeq" id="WP_107296208.1">
    <property type="nucleotide sequence ID" value="NZ_PYMB01000001.1"/>
</dbReference>
<organism evidence="2 3">
    <name type="scientific">Photobacterium rosenbergii</name>
    <dbReference type="NCBI Taxonomy" id="294936"/>
    <lineage>
        <taxon>Bacteria</taxon>
        <taxon>Pseudomonadati</taxon>
        <taxon>Pseudomonadota</taxon>
        <taxon>Gammaproteobacteria</taxon>
        <taxon>Vibrionales</taxon>
        <taxon>Vibrionaceae</taxon>
        <taxon>Photobacterium</taxon>
    </lineage>
</organism>
<name>A0A2T3NJB4_9GAMM</name>
<gene>
    <name evidence="2" type="ORF">C9J01_00800</name>
</gene>
<dbReference type="Proteomes" id="UP000241346">
    <property type="component" value="Unassembled WGS sequence"/>
</dbReference>
<dbReference type="OrthoDB" id="5829784at2"/>
<protein>
    <submittedName>
        <fullName evidence="2">Uncharacterized protein</fullName>
    </submittedName>
</protein>